<keyword evidence="1" id="KW-0812">Transmembrane</keyword>
<feature type="transmembrane region" description="Helical" evidence="1">
    <location>
        <begin position="5"/>
        <end position="24"/>
    </location>
</feature>
<comment type="caution">
    <text evidence="2">The sequence shown here is derived from an EMBL/GenBank/DDBJ whole genome shotgun (WGS) entry which is preliminary data.</text>
</comment>
<name>A0A0F9R2Y9_9ZZZZ</name>
<reference evidence="2" key="1">
    <citation type="journal article" date="2015" name="Nature">
        <title>Complex archaea that bridge the gap between prokaryotes and eukaryotes.</title>
        <authorList>
            <person name="Spang A."/>
            <person name="Saw J.H."/>
            <person name="Jorgensen S.L."/>
            <person name="Zaremba-Niedzwiedzka K."/>
            <person name="Martijn J."/>
            <person name="Lind A.E."/>
            <person name="van Eijk R."/>
            <person name="Schleper C."/>
            <person name="Guy L."/>
            <person name="Ettema T.J."/>
        </authorList>
    </citation>
    <scope>NUCLEOTIDE SEQUENCE</scope>
</reference>
<keyword evidence="1" id="KW-1133">Transmembrane helix</keyword>
<dbReference type="AlphaFoldDB" id="A0A0F9R2Y9"/>
<dbReference type="EMBL" id="LAZR01001504">
    <property type="protein sequence ID" value="KKN43567.1"/>
    <property type="molecule type" value="Genomic_DNA"/>
</dbReference>
<keyword evidence="1" id="KW-0472">Membrane</keyword>
<protein>
    <submittedName>
        <fullName evidence="2">Uncharacterized protein</fullName>
    </submittedName>
</protein>
<gene>
    <name evidence="2" type="ORF">LCGC14_0702140</name>
</gene>
<proteinExistence type="predicted"/>
<sequence>MKNIIIWLVIALVVFGIGFLLGMIEFLWPFNIFLSAFVGWHIAGWAWDHLYKE</sequence>
<evidence type="ECO:0000256" key="1">
    <source>
        <dbReference type="SAM" id="Phobius"/>
    </source>
</evidence>
<organism evidence="2">
    <name type="scientific">marine sediment metagenome</name>
    <dbReference type="NCBI Taxonomy" id="412755"/>
    <lineage>
        <taxon>unclassified sequences</taxon>
        <taxon>metagenomes</taxon>
        <taxon>ecological metagenomes</taxon>
    </lineage>
</organism>
<accession>A0A0F9R2Y9</accession>
<evidence type="ECO:0000313" key="2">
    <source>
        <dbReference type="EMBL" id="KKN43567.1"/>
    </source>
</evidence>